<dbReference type="Proteomes" id="UP001597460">
    <property type="component" value="Unassembled WGS sequence"/>
</dbReference>
<organism evidence="1 2">
    <name type="scientific">Gracilimonas halophila</name>
    <dbReference type="NCBI Taxonomy" id="1834464"/>
    <lineage>
        <taxon>Bacteria</taxon>
        <taxon>Pseudomonadati</taxon>
        <taxon>Balneolota</taxon>
        <taxon>Balneolia</taxon>
        <taxon>Balneolales</taxon>
        <taxon>Balneolaceae</taxon>
        <taxon>Gracilimonas</taxon>
    </lineage>
</organism>
<protein>
    <submittedName>
        <fullName evidence="1">Uncharacterized protein</fullName>
    </submittedName>
</protein>
<evidence type="ECO:0000313" key="1">
    <source>
        <dbReference type="EMBL" id="MFD2532052.1"/>
    </source>
</evidence>
<keyword evidence="2" id="KW-1185">Reference proteome</keyword>
<gene>
    <name evidence="1" type="ORF">ACFSVN_06315</name>
</gene>
<sequence>MNSILVLSDCFLTGMEGLLNIEYGSESNTPVTTSHAFPYTSEAVQGFAGFGQPGSRQLGG</sequence>
<dbReference type="EMBL" id="JBHULI010000022">
    <property type="protein sequence ID" value="MFD2532052.1"/>
    <property type="molecule type" value="Genomic_DNA"/>
</dbReference>
<name>A0ABW5JKD4_9BACT</name>
<evidence type="ECO:0000313" key="2">
    <source>
        <dbReference type="Proteomes" id="UP001597460"/>
    </source>
</evidence>
<comment type="caution">
    <text evidence="1">The sequence shown here is derived from an EMBL/GenBank/DDBJ whole genome shotgun (WGS) entry which is preliminary data.</text>
</comment>
<reference evidence="2" key="1">
    <citation type="journal article" date="2019" name="Int. J. Syst. Evol. Microbiol.">
        <title>The Global Catalogue of Microorganisms (GCM) 10K type strain sequencing project: providing services to taxonomists for standard genome sequencing and annotation.</title>
        <authorList>
            <consortium name="The Broad Institute Genomics Platform"/>
            <consortium name="The Broad Institute Genome Sequencing Center for Infectious Disease"/>
            <person name="Wu L."/>
            <person name="Ma J."/>
        </authorList>
    </citation>
    <scope>NUCLEOTIDE SEQUENCE [LARGE SCALE GENOMIC DNA]</scope>
    <source>
        <strain evidence="2">KCTC 52042</strain>
    </source>
</reference>
<accession>A0ABW5JKD4</accession>
<dbReference type="RefSeq" id="WP_390300136.1">
    <property type="nucleotide sequence ID" value="NZ_JBHULI010000022.1"/>
</dbReference>
<proteinExistence type="predicted"/>